<protein>
    <recommendedName>
        <fullName evidence="5">3-dehydroquinate dehydratase</fullName>
        <shortName evidence="5">3-dehydroquinase</shortName>
        <ecNumber evidence="5">4.2.1.10</ecNumber>
    </recommendedName>
    <alternativeName>
        <fullName evidence="5">Type I DHQase</fullName>
    </alternativeName>
    <alternativeName>
        <fullName evidence="5">Type I dehydroquinase</fullName>
        <shortName evidence="5">DHQ1</shortName>
    </alternativeName>
</protein>
<dbReference type="RefSeq" id="WP_251629478.1">
    <property type="nucleotide sequence ID" value="NZ_JBBMFN010000036.1"/>
</dbReference>
<evidence type="ECO:0000256" key="5">
    <source>
        <dbReference type="HAMAP-Rule" id="MF_00214"/>
    </source>
</evidence>
<gene>
    <name evidence="5 6" type="primary">aroD</name>
    <name evidence="6" type="ORF">WMO63_14535</name>
</gene>
<comment type="function">
    <text evidence="5">Involved in the third step of the chorismate pathway, which leads to the biosynthesis of aromatic amino acids. Catalyzes the cis-dehydration of 3-dehydroquinate (DHQ) and introduces the first double bond of the aromatic ring to yield 3-dehydroshikimate.</text>
</comment>
<dbReference type="EC" id="4.2.1.10" evidence="5"/>
<keyword evidence="4 5" id="KW-0704">Schiff base</keyword>
<organism evidence="6 7">
    <name type="scientific">Niallia hominis</name>
    <dbReference type="NCBI Taxonomy" id="3133173"/>
    <lineage>
        <taxon>Bacteria</taxon>
        <taxon>Bacillati</taxon>
        <taxon>Bacillota</taxon>
        <taxon>Bacilli</taxon>
        <taxon>Bacillales</taxon>
        <taxon>Bacillaceae</taxon>
        <taxon>Niallia</taxon>
    </lineage>
</organism>
<dbReference type="Pfam" id="PF01487">
    <property type="entry name" value="DHquinase_I"/>
    <property type="match status" value="1"/>
</dbReference>
<dbReference type="PANTHER" id="PTHR43699">
    <property type="entry name" value="3-DEHYDROQUINATE DEHYDRATASE"/>
    <property type="match status" value="1"/>
</dbReference>
<evidence type="ECO:0000313" key="6">
    <source>
        <dbReference type="EMBL" id="MEQ2466876.1"/>
    </source>
</evidence>
<keyword evidence="7" id="KW-1185">Reference proteome</keyword>
<dbReference type="EMBL" id="JBBMFN010000036">
    <property type="protein sequence ID" value="MEQ2466876.1"/>
    <property type="molecule type" value="Genomic_DNA"/>
</dbReference>
<keyword evidence="3 5" id="KW-0456">Lyase</keyword>
<feature type="active site" description="Proton donor/acceptor" evidence="5">
    <location>
        <position position="144"/>
    </location>
</feature>
<dbReference type="SUPFAM" id="SSF51569">
    <property type="entry name" value="Aldolase"/>
    <property type="match status" value="1"/>
</dbReference>
<accession>A0ABV1F0L1</accession>
<reference evidence="6 7" key="1">
    <citation type="submission" date="2024-03" db="EMBL/GenBank/DDBJ databases">
        <title>Human intestinal bacterial collection.</title>
        <authorList>
            <person name="Pauvert C."/>
            <person name="Hitch T.C.A."/>
            <person name="Clavel T."/>
        </authorList>
    </citation>
    <scope>NUCLEOTIDE SEQUENCE [LARGE SCALE GENOMIC DNA]</scope>
    <source>
        <strain evidence="6 7">CLA-SR-H024</strain>
    </source>
</reference>
<sequence>MSKSVKVRDVFIGEGLPKICVSLIGRTVQELREEAALLKELPIDIIEWRSDYFSEVDEIGSVTEALHLIRNTIGNIPLLFTFRTAKEGGERSIEKEAYFHLNKNMVETGLIDLLDIELFTEEDAMKEVIKLAHSHQIAVILSNHDFEKTPSKEEIISRLQKAQQLGADIPKIAVMPQSVKDVLTLLDATATMKEIAADLPIVTMSMGGKGAVSRMAGEIFGSAITFASAKKASAPGQIPIEELKNILTILHKSLSYS</sequence>
<proteinExistence type="inferred from homology"/>
<dbReference type="CDD" id="cd00502">
    <property type="entry name" value="DHQase_I"/>
    <property type="match status" value="1"/>
</dbReference>
<evidence type="ECO:0000256" key="3">
    <source>
        <dbReference type="ARBA" id="ARBA00023239"/>
    </source>
</evidence>
<dbReference type="InterPro" id="IPR001381">
    <property type="entry name" value="DHquinase_I"/>
</dbReference>
<keyword evidence="5" id="KW-0028">Amino-acid biosynthesis</keyword>
<comment type="catalytic activity">
    <reaction evidence="1 5">
        <text>3-dehydroquinate = 3-dehydroshikimate + H2O</text>
        <dbReference type="Rhea" id="RHEA:21096"/>
        <dbReference type="ChEBI" id="CHEBI:15377"/>
        <dbReference type="ChEBI" id="CHEBI:16630"/>
        <dbReference type="ChEBI" id="CHEBI:32364"/>
        <dbReference type="EC" id="4.2.1.10"/>
    </reaction>
</comment>
<dbReference type="InterPro" id="IPR013785">
    <property type="entry name" value="Aldolase_TIM"/>
</dbReference>
<feature type="binding site" evidence="5">
    <location>
        <position position="237"/>
    </location>
    <ligand>
        <name>3-dehydroquinate</name>
        <dbReference type="ChEBI" id="CHEBI:32364"/>
    </ligand>
</feature>
<evidence type="ECO:0000256" key="2">
    <source>
        <dbReference type="ARBA" id="ARBA00023141"/>
    </source>
</evidence>
<dbReference type="HAMAP" id="MF_00214">
    <property type="entry name" value="AroD"/>
    <property type="match status" value="1"/>
</dbReference>
<dbReference type="Gene3D" id="3.20.20.70">
    <property type="entry name" value="Aldolase class I"/>
    <property type="match status" value="1"/>
</dbReference>
<feature type="binding site" evidence="5">
    <location>
        <position position="83"/>
    </location>
    <ligand>
        <name>3-dehydroquinate</name>
        <dbReference type="ChEBI" id="CHEBI:32364"/>
    </ligand>
</feature>
<dbReference type="PROSITE" id="PS01028">
    <property type="entry name" value="DEHYDROQUINASE_I"/>
    <property type="match status" value="1"/>
</dbReference>
<evidence type="ECO:0000256" key="4">
    <source>
        <dbReference type="ARBA" id="ARBA00023270"/>
    </source>
</evidence>
<dbReference type="InterPro" id="IPR018508">
    <property type="entry name" value="3-dehydroquinate_DH_AS"/>
</dbReference>
<feature type="binding site" evidence="5">
    <location>
        <position position="233"/>
    </location>
    <ligand>
        <name>3-dehydroquinate</name>
        <dbReference type="ChEBI" id="CHEBI:32364"/>
    </ligand>
</feature>
<feature type="binding site" evidence="5">
    <location>
        <begin position="47"/>
        <end position="49"/>
    </location>
    <ligand>
        <name>3-dehydroquinate</name>
        <dbReference type="ChEBI" id="CHEBI:32364"/>
    </ligand>
</feature>
<name>A0ABV1F0L1_9BACI</name>
<keyword evidence="2 5" id="KW-0057">Aromatic amino acid biosynthesis</keyword>
<comment type="pathway">
    <text evidence="5">Metabolic intermediate biosynthesis; chorismate biosynthesis; chorismate from D-erythrose 4-phosphate and phosphoenolpyruvate: step 3/7.</text>
</comment>
<comment type="similarity">
    <text evidence="5">Belongs to the type-I 3-dehydroquinase family.</text>
</comment>
<evidence type="ECO:0000313" key="7">
    <source>
        <dbReference type="Proteomes" id="UP001465426"/>
    </source>
</evidence>
<comment type="subunit">
    <text evidence="5">Homodimer.</text>
</comment>
<comment type="caution">
    <text evidence="6">The sequence shown here is derived from an EMBL/GenBank/DDBJ whole genome shotgun (WGS) entry which is preliminary data.</text>
</comment>
<dbReference type="GO" id="GO:0003855">
    <property type="term" value="F:3-dehydroquinate dehydratase activity"/>
    <property type="evidence" value="ECO:0007669"/>
    <property type="project" value="UniProtKB-EC"/>
</dbReference>
<dbReference type="Proteomes" id="UP001465426">
    <property type="component" value="Unassembled WGS sequence"/>
</dbReference>
<evidence type="ECO:0000256" key="1">
    <source>
        <dbReference type="ARBA" id="ARBA00001864"/>
    </source>
</evidence>
<feature type="binding site" evidence="5">
    <location>
        <position position="22"/>
    </location>
    <ligand>
        <name>3-dehydroquinate</name>
        <dbReference type="ChEBI" id="CHEBI:32364"/>
    </ligand>
</feature>
<dbReference type="PANTHER" id="PTHR43699:SF1">
    <property type="entry name" value="3-DEHYDROQUINATE DEHYDRATASE"/>
    <property type="match status" value="1"/>
</dbReference>
<dbReference type="InterPro" id="IPR050146">
    <property type="entry name" value="Type-I_3-dehydroquinase"/>
</dbReference>
<feature type="active site" description="Schiff-base intermediate with substrate" evidence="5">
    <location>
        <position position="171"/>
    </location>
</feature>
<dbReference type="NCBIfam" id="TIGR01093">
    <property type="entry name" value="aroD"/>
    <property type="match status" value="1"/>
</dbReference>
<feature type="binding site" evidence="5">
    <location>
        <position position="214"/>
    </location>
    <ligand>
        <name>3-dehydroquinate</name>
        <dbReference type="ChEBI" id="CHEBI:32364"/>
    </ligand>
</feature>